<dbReference type="AlphaFoldDB" id="A0A211ZRE0"/>
<dbReference type="Gene3D" id="1.10.10.60">
    <property type="entry name" value="Homeodomain-like"/>
    <property type="match status" value="1"/>
</dbReference>
<evidence type="ECO:0000256" key="6">
    <source>
        <dbReference type="ARBA" id="ARBA00023125"/>
    </source>
</evidence>
<dbReference type="InterPro" id="IPR025662">
    <property type="entry name" value="Sigma_54_int_dom_ATP-bd_1"/>
</dbReference>
<dbReference type="Pfam" id="PF00072">
    <property type="entry name" value="Response_reg"/>
    <property type="match status" value="1"/>
</dbReference>
<dbReference type="SMART" id="SM00448">
    <property type="entry name" value="REC"/>
    <property type="match status" value="1"/>
</dbReference>
<dbReference type="InterPro" id="IPR001789">
    <property type="entry name" value="Sig_transdc_resp-reg_receiver"/>
</dbReference>
<dbReference type="InterPro" id="IPR002078">
    <property type="entry name" value="Sigma_54_int"/>
</dbReference>
<proteinExistence type="predicted"/>
<keyword evidence="7" id="KW-0010">Activator</keyword>
<evidence type="ECO:0000313" key="12">
    <source>
        <dbReference type="EMBL" id="OWJ67833.1"/>
    </source>
</evidence>
<dbReference type="EMBL" id="NHON01000010">
    <property type="protein sequence ID" value="OWJ67833.1"/>
    <property type="molecule type" value="Genomic_DNA"/>
</dbReference>
<keyword evidence="5" id="KW-0805">Transcription regulation</keyword>
<dbReference type="InterPro" id="IPR058031">
    <property type="entry name" value="AAA_lid_NorR"/>
</dbReference>
<keyword evidence="1 9" id="KW-0597">Phosphoprotein</keyword>
<evidence type="ECO:0000256" key="5">
    <source>
        <dbReference type="ARBA" id="ARBA00023015"/>
    </source>
</evidence>
<dbReference type="PROSITE" id="PS00688">
    <property type="entry name" value="SIGMA54_INTERACT_3"/>
    <property type="match status" value="1"/>
</dbReference>
<dbReference type="InterPro" id="IPR003593">
    <property type="entry name" value="AAA+_ATPase"/>
</dbReference>
<dbReference type="SMART" id="SM00382">
    <property type="entry name" value="AAA"/>
    <property type="match status" value="1"/>
</dbReference>
<dbReference type="SUPFAM" id="SSF52540">
    <property type="entry name" value="P-loop containing nucleoside triphosphate hydrolases"/>
    <property type="match status" value="1"/>
</dbReference>
<dbReference type="Gene3D" id="3.40.50.300">
    <property type="entry name" value="P-loop containing nucleotide triphosphate hydrolases"/>
    <property type="match status" value="1"/>
</dbReference>
<evidence type="ECO:0000256" key="1">
    <source>
        <dbReference type="ARBA" id="ARBA00022553"/>
    </source>
</evidence>
<feature type="domain" description="Sigma-54 factor interaction" evidence="10">
    <location>
        <begin position="143"/>
        <end position="372"/>
    </location>
</feature>
<evidence type="ECO:0000256" key="4">
    <source>
        <dbReference type="ARBA" id="ARBA00023012"/>
    </source>
</evidence>
<dbReference type="PROSITE" id="PS00676">
    <property type="entry name" value="SIGMA54_INTERACT_2"/>
    <property type="match status" value="1"/>
</dbReference>
<dbReference type="FunFam" id="3.40.50.300:FF:000006">
    <property type="entry name" value="DNA-binding transcriptional regulator NtrC"/>
    <property type="match status" value="1"/>
</dbReference>
<dbReference type="InterPro" id="IPR025944">
    <property type="entry name" value="Sigma_54_int_dom_CS"/>
</dbReference>
<dbReference type="GO" id="GO:0005524">
    <property type="term" value="F:ATP binding"/>
    <property type="evidence" value="ECO:0007669"/>
    <property type="project" value="UniProtKB-KW"/>
</dbReference>
<evidence type="ECO:0000256" key="3">
    <source>
        <dbReference type="ARBA" id="ARBA00022840"/>
    </source>
</evidence>
<keyword evidence="2" id="KW-0547">Nucleotide-binding</keyword>
<name>A0A211ZRE0_9PROT</name>
<dbReference type="GO" id="GO:0000160">
    <property type="term" value="P:phosphorelay signal transduction system"/>
    <property type="evidence" value="ECO:0007669"/>
    <property type="project" value="UniProtKB-KW"/>
</dbReference>
<dbReference type="CDD" id="cd17549">
    <property type="entry name" value="REC_DctD-like"/>
    <property type="match status" value="1"/>
</dbReference>
<feature type="modified residue" description="4-aspartylphosphate" evidence="9">
    <location>
        <position position="54"/>
    </location>
</feature>
<evidence type="ECO:0000256" key="9">
    <source>
        <dbReference type="PROSITE-ProRule" id="PRU00169"/>
    </source>
</evidence>
<dbReference type="PANTHER" id="PTHR32071">
    <property type="entry name" value="TRANSCRIPTIONAL REGULATORY PROTEIN"/>
    <property type="match status" value="1"/>
</dbReference>
<dbReference type="PANTHER" id="PTHR32071:SF57">
    <property type="entry name" value="C4-DICARBOXYLATE TRANSPORT TRANSCRIPTIONAL REGULATORY PROTEIN DCTD"/>
    <property type="match status" value="1"/>
</dbReference>
<evidence type="ECO:0000259" key="10">
    <source>
        <dbReference type="PROSITE" id="PS50045"/>
    </source>
</evidence>
<dbReference type="CDD" id="cd00009">
    <property type="entry name" value="AAA"/>
    <property type="match status" value="1"/>
</dbReference>
<keyword evidence="3" id="KW-0067">ATP-binding</keyword>
<dbReference type="InterPro" id="IPR025943">
    <property type="entry name" value="Sigma_54_int_dom_ATP-bd_2"/>
</dbReference>
<sequence>MSAGQVVFVDDEAEIRHANVQSLELAGFEVTALDSARAALAAVDRDFPGAVVTDIRMPETDGLALFAQLRERDPDLPVILITGHGDIAMAVGAMRDGAYDFLAKPYPAERLVDSVRRAVEKRRLVIENRRLKAQLEEADDLTFLGDTPEMERLRRTVRDVADADVDVLVLGETGSGKEVVAEALHRWSRRRSKPLVALNCGALPESVIESELFGHEAGAFTGAQKRRIGRIEHADGGTLFLDEVESMPAALQVKLLRVLEERAVEPLGTNERRPLDLRVVAATKTDLAAASQEGRFRADLYYRLNVVTLRIPPLRERRADIPLLFAHFLARAAERFRRDPQPLGDAVRRHLLDHDWPGNVRELAHFADRAALGLAGMDSPAPAPAAPASLPERVERYEASLLREALAAHKGDVRAVTEALGLPRKTFYDKLTRHGIDPNEYRAEPIGKKAG</sequence>
<dbReference type="Gene3D" id="1.10.8.60">
    <property type="match status" value="1"/>
</dbReference>
<dbReference type="InterPro" id="IPR002197">
    <property type="entry name" value="HTH_Fis"/>
</dbReference>
<evidence type="ECO:0000256" key="7">
    <source>
        <dbReference type="ARBA" id="ARBA00023159"/>
    </source>
</evidence>
<reference evidence="13" key="1">
    <citation type="submission" date="2017-05" db="EMBL/GenBank/DDBJ databases">
        <authorList>
            <person name="Macchi M."/>
            <person name="Festa S."/>
            <person name="Coppotelli B.M."/>
            <person name="Morelli I.S."/>
        </authorList>
    </citation>
    <scope>NUCLEOTIDE SEQUENCE [LARGE SCALE GENOMIC DNA]</scope>
    <source>
        <strain evidence="13">I</strain>
    </source>
</reference>
<keyword evidence="4" id="KW-0902">Two-component regulatory system</keyword>
<dbReference type="RefSeq" id="WP_088150402.1">
    <property type="nucleotide sequence ID" value="NZ_NHON01000010.1"/>
</dbReference>
<comment type="caution">
    <text evidence="12">The sequence shown here is derived from an EMBL/GenBank/DDBJ whole genome shotgun (WGS) entry which is preliminary data.</text>
</comment>
<evidence type="ECO:0000256" key="8">
    <source>
        <dbReference type="ARBA" id="ARBA00023163"/>
    </source>
</evidence>
<protein>
    <submittedName>
        <fullName evidence="12">Fis family transcriptional regulator</fullName>
    </submittedName>
</protein>
<dbReference type="InterPro" id="IPR027417">
    <property type="entry name" value="P-loop_NTPase"/>
</dbReference>
<dbReference type="GO" id="GO:0006355">
    <property type="term" value="P:regulation of DNA-templated transcription"/>
    <property type="evidence" value="ECO:0007669"/>
    <property type="project" value="InterPro"/>
</dbReference>
<dbReference type="Pfam" id="PF25601">
    <property type="entry name" value="AAA_lid_14"/>
    <property type="match status" value="1"/>
</dbReference>
<evidence type="ECO:0000259" key="11">
    <source>
        <dbReference type="PROSITE" id="PS50110"/>
    </source>
</evidence>
<evidence type="ECO:0000313" key="13">
    <source>
        <dbReference type="Proteomes" id="UP000196655"/>
    </source>
</evidence>
<dbReference type="PROSITE" id="PS50110">
    <property type="entry name" value="RESPONSE_REGULATORY"/>
    <property type="match status" value="1"/>
</dbReference>
<keyword evidence="8" id="KW-0804">Transcription</keyword>
<dbReference type="STRING" id="1122125.GCA_000423185_00438"/>
<dbReference type="FunFam" id="3.40.50.2300:FF:000018">
    <property type="entry name" value="DNA-binding transcriptional regulator NtrC"/>
    <property type="match status" value="1"/>
</dbReference>
<accession>A0A211ZRE0</accession>
<dbReference type="GO" id="GO:0043565">
    <property type="term" value="F:sequence-specific DNA binding"/>
    <property type="evidence" value="ECO:0007669"/>
    <property type="project" value="InterPro"/>
</dbReference>
<dbReference type="PROSITE" id="PS50045">
    <property type="entry name" value="SIGMA54_INTERACT_4"/>
    <property type="match status" value="1"/>
</dbReference>
<dbReference type="Pfam" id="PF02954">
    <property type="entry name" value="HTH_8"/>
    <property type="match status" value="1"/>
</dbReference>
<dbReference type="SUPFAM" id="SSF52172">
    <property type="entry name" value="CheY-like"/>
    <property type="match status" value="1"/>
</dbReference>
<organism evidence="12 13">
    <name type="scientific">Inquilinus limosus</name>
    <dbReference type="NCBI Taxonomy" id="171674"/>
    <lineage>
        <taxon>Bacteria</taxon>
        <taxon>Pseudomonadati</taxon>
        <taxon>Pseudomonadota</taxon>
        <taxon>Alphaproteobacteria</taxon>
        <taxon>Rhodospirillales</taxon>
        <taxon>Rhodospirillaceae</taxon>
        <taxon>Inquilinus</taxon>
    </lineage>
</organism>
<evidence type="ECO:0000256" key="2">
    <source>
        <dbReference type="ARBA" id="ARBA00022741"/>
    </source>
</evidence>
<dbReference type="Proteomes" id="UP000196655">
    <property type="component" value="Unassembled WGS sequence"/>
</dbReference>
<feature type="domain" description="Response regulatory" evidence="11">
    <location>
        <begin position="5"/>
        <end position="119"/>
    </location>
</feature>
<keyword evidence="6" id="KW-0238">DNA-binding</keyword>
<dbReference type="PROSITE" id="PS00675">
    <property type="entry name" value="SIGMA54_INTERACT_1"/>
    <property type="match status" value="1"/>
</dbReference>
<dbReference type="OrthoDB" id="9770562at2"/>
<dbReference type="Pfam" id="PF00158">
    <property type="entry name" value="Sigma54_activat"/>
    <property type="match status" value="1"/>
</dbReference>
<gene>
    <name evidence="12" type="ORF">BWR60_07600</name>
</gene>
<dbReference type="Gene3D" id="3.40.50.2300">
    <property type="match status" value="1"/>
</dbReference>
<dbReference type="SUPFAM" id="SSF46689">
    <property type="entry name" value="Homeodomain-like"/>
    <property type="match status" value="1"/>
</dbReference>
<keyword evidence="13" id="KW-1185">Reference proteome</keyword>
<dbReference type="InterPro" id="IPR009057">
    <property type="entry name" value="Homeodomain-like_sf"/>
</dbReference>
<dbReference type="InterPro" id="IPR011006">
    <property type="entry name" value="CheY-like_superfamily"/>
</dbReference>